<dbReference type="STRING" id="1569628.A0A316URL8"/>
<dbReference type="InterPro" id="IPR059032">
    <property type="entry name" value="WHD_DDX60"/>
</dbReference>
<evidence type="ECO:0000256" key="5">
    <source>
        <dbReference type="SAM" id="MobiDB-lite"/>
    </source>
</evidence>
<keyword evidence="1" id="KW-0547">Nucleotide-binding</keyword>
<keyword evidence="9" id="KW-1185">Reference proteome</keyword>
<dbReference type="GeneID" id="37025402"/>
<dbReference type="Pfam" id="PF00271">
    <property type="entry name" value="Helicase_C"/>
    <property type="match status" value="1"/>
</dbReference>
<dbReference type="PROSITE" id="PS51192">
    <property type="entry name" value="HELICASE_ATP_BIND_1"/>
    <property type="match status" value="1"/>
</dbReference>
<dbReference type="Proteomes" id="UP000245884">
    <property type="component" value="Unassembled WGS sequence"/>
</dbReference>
<reference evidence="8 9" key="1">
    <citation type="journal article" date="2018" name="Mol. Biol. Evol.">
        <title>Broad Genomic Sampling Reveals a Smut Pathogenic Ancestry of the Fungal Clade Ustilaginomycotina.</title>
        <authorList>
            <person name="Kijpornyongpan T."/>
            <person name="Mondo S.J."/>
            <person name="Barry K."/>
            <person name="Sandor L."/>
            <person name="Lee J."/>
            <person name="Lipzen A."/>
            <person name="Pangilinan J."/>
            <person name="LaButti K."/>
            <person name="Hainaut M."/>
            <person name="Henrissat B."/>
            <person name="Grigoriev I.V."/>
            <person name="Spatafora J.W."/>
            <person name="Aime M.C."/>
        </authorList>
    </citation>
    <scope>NUCLEOTIDE SEQUENCE [LARGE SCALE GENOMIC DNA]</scope>
    <source>
        <strain evidence="8 9">MCA 5214</strain>
    </source>
</reference>
<feature type="region of interest" description="Disordered" evidence="5">
    <location>
        <begin position="1731"/>
        <end position="1758"/>
    </location>
</feature>
<sequence>MATPQAAAASNHRPEPADFQSLNELLAQRKGEQLPDDAAELARALASRWLTKAVVKPVTVDLVTSFAVQELVAVDGDALLSLCFDYAASLTGTDSHKQLGSHPITLIFILEQVLARLRGAHLFFKIVWFQDRASVGTAASSSSSACETASRRFIRSAVRAHLDSLDLVQDTFPSIDSDEWRSWLNLERPYAILTTDGSQGGSGLREARDTLALAQHLGGGFKGDSYAVSVVLMDKAMFHDHKIFAFLIETGPLISHAVKLQSEHYQTLAFKLAEEQPKGAETASLPAPPSGIADLTLAEQVALATSQNSQAEQSHRIALILAAVLIARIPLSQRALKLDATSVPDAASHFLAAAYDAGVQLLATFKGAAASVDIIDPRLFAFLATNLGSVASDLPNDVLSRAQELAQKVGISGVPSGGKESSSDAQPTATGSQAKLLPYNPSAKLDLPQLPTSPNAAAISEQSTFIPYVTAAIERAQLALSSTFSQYKRSSKEKVARDAHGRIINKLASRRFKADQRYANTITLYAQSLLGSAGLIRQVITEGVQNASVVVDKKQLAAGNGKEQSGKDKKAGKAADTGKKLSKKEQIIAQNQARKSDKASASVERKLTYLLEELEIGPAVSKFDSADSELLAERRRLLPALQPYIAGAASAEAARDLRLLKVRLALEGWVCACTIEKKDDAFDLAVTAFTEVGQILSITPASGFSTHERALLTSCGQALRVLGLQGVYGPSHAGLEAVWDEVEEKKGKPAKKGEFPFDVNWPRASKKYTVGDPIDFQLSHCGDVMERQLDSKADRRVATFKPDGWQRKVLDAVDARDSLLVVAPTSAGKTFIAFYVIEKALRESSDAVVVYVAPSKALVNQIAAELEARYSKNYGALERSIWCISTGEFDVHNPLKAQVLVADPSVLHKMCLSSDVAGSWLPRVKAVIVDEVHTLTDKEHGPTQQQLLALVPAPIIALSATVGNVGEFGDWMGKIRARHGQKLSVIEHPTRYSDLKKHVFLPPKSEGTSESFKGVTKPLDTKSMFRHLHPFSALRPLGASLPSDLEMTPAEQLQLVRKMQKYANPEAGYAIGEDLDPQTFFGDIVGPLARSHTLKYQAELRKVTLSWMSQPNSRAPGSPFIKVIDALEGNLTSKLDAADSARVGGISHLDFHKEHLLPLLAGLHQSVGLPAICFNFDRDIVETLGRHVIETLTSGEAHFKGTNKTWLAKVAEWNAWQDDEPARKKADEKRLKAIKGREEAEALKKDAQKSDAGWQASFDPEAPLPDYTFANEKCGLALEDVGPEANSLPNVEQYLKDGLIRGVAIHHSGMPLRYRQTVERWFRKGWLRVVISTGTLALGINMPAKTSVFVGDHVELNALQYRQAAGRAGRRGMDLAGNVFFYGIPMKKIQRLLTSRLPSLDCDFPSSATLNLRLHSLLSGGEAGSKQVGEKMLSSVLGLEVPPTREQEMPLVHQFRASVEFLRRFGLMSSAGEPLALSGLAGHLATEEPANLAFLELLRSGCLYNIAMSAEADRPAAVDEFVTVLSHLFASRAVSPTSRYEGGKDALPPLSEEPRKVIEKLAQQAKAAFVDYASSVAGEDAVEAKKDTLPYSQRTLGGSDKSAGSAFSGSALPHNIRSSYLAPSGLNDSFTSSGPSLSDDVLFTIRSGLRLTPGVVPDFGRLLDDARSPRNSYILDFFKWGSLEAMTTVNGIPAGERWYVLRDFWQTLTSLRSCLELILKTGAKAQAQGLTAANSGEKAGKAGAAKKGGASNGAALDSWEFDPPEIETYQGYDDGEGNDKDDIDERSTAYEYKTDSGVAGSQLSGGGARALSGPAVHRAGQLRTRSGKVMEPIAPPIELPAELTHPQLYAVYKLLWDVMDRYYSFYVPTFA</sequence>
<dbReference type="InterPro" id="IPR001650">
    <property type="entry name" value="Helicase_C-like"/>
</dbReference>
<name>A0A316URL8_9BASI</name>
<keyword evidence="3" id="KW-0347">Helicase</keyword>
<dbReference type="SMART" id="SM00490">
    <property type="entry name" value="HELICc"/>
    <property type="match status" value="1"/>
</dbReference>
<dbReference type="RefSeq" id="XP_025362539.1">
    <property type="nucleotide sequence ID" value="XM_025503579.1"/>
</dbReference>
<dbReference type="GO" id="GO:0005524">
    <property type="term" value="F:ATP binding"/>
    <property type="evidence" value="ECO:0007669"/>
    <property type="project" value="UniProtKB-KW"/>
</dbReference>
<feature type="region of interest" description="Disordered" evidence="5">
    <location>
        <begin position="411"/>
        <end position="433"/>
    </location>
</feature>
<dbReference type="InterPro" id="IPR011545">
    <property type="entry name" value="DEAD/DEAH_box_helicase_dom"/>
</dbReference>
<evidence type="ECO:0000256" key="2">
    <source>
        <dbReference type="ARBA" id="ARBA00022801"/>
    </source>
</evidence>
<evidence type="ECO:0000313" key="8">
    <source>
        <dbReference type="EMBL" id="PWN27927.1"/>
    </source>
</evidence>
<dbReference type="GO" id="GO:0004386">
    <property type="term" value="F:helicase activity"/>
    <property type="evidence" value="ECO:0007669"/>
    <property type="project" value="UniProtKB-KW"/>
</dbReference>
<feature type="region of interest" description="Disordered" evidence="5">
    <location>
        <begin position="1794"/>
        <end position="1824"/>
    </location>
</feature>
<dbReference type="GO" id="GO:0005737">
    <property type="term" value="C:cytoplasm"/>
    <property type="evidence" value="ECO:0007669"/>
    <property type="project" value="TreeGrafter"/>
</dbReference>
<feature type="domain" description="Helicase ATP-binding" evidence="6">
    <location>
        <begin position="810"/>
        <end position="980"/>
    </location>
</feature>
<dbReference type="GO" id="GO:0016787">
    <property type="term" value="F:hydrolase activity"/>
    <property type="evidence" value="ECO:0007669"/>
    <property type="project" value="UniProtKB-KW"/>
</dbReference>
<evidence type="ECO:0000313" key="9">
    <source>
        <dbReference type="Proteomes" id="UP000245884"/>
    </source>
</evidence>
<feature type="domain" description="Helicase C-terminal" evidence="7">
    <location>
        <begin position="1263"/>
        <end position="1418"/>
    </location>
</feature>
<dbReference type="GO" id="GO:0003676">
    <property type="term" value="F:nucleic acid binding"/>
    <property type="evidence" value="ECO:0007669"/>
    <property type="project" value="InterPro"/>
</dbReference>
<dbReference type="SMART" id="SM00487">
    <property type="entry name" value="DEXDc"/>
    <property type="match status" value="1"/>
</dbReference>
<keyword evidence="2 8" id="KW-0378">Hydrolase</keyword>
<evidence type="ECO:0000259" key="6">
    <source>
        <dbReference type="PROSITE" id="PS51192"/>
    </source>
</evidence>
<dbReference type="Pfam" id="PF26076">
    <property type="entry name" value="WHD_DDX60"/>
    <property type="match status" value="1"/>
</dbReference>
<keyword evidence="4" id="KW-0067">ATP-binding</keyword>
<feature type="compositionally biased region" description="Low complexity" evidence="5">
    <location>
        <begin position="1732"/>
        <end position="1755"/>
    </location>
</feature>
<dbReference type="SUPFAM" id="SSF52540">
    <property type="entry name" value="P-loop containing nucleoside triphosphate hydrolases"/>
    <property type="match status" value="1"/>
</dbReference>
<dbReference type="PROSITE" id="PS51194">
    <property type="entry name" value="HELICASE_CTER"/>
    <property type="match status" value="1"/>
</dbReference>
<dbReference type="FunFam" id="3.40.50.300:FF:001039">
    <property type="entry name" value="ATP-dependent RNA helicase DDX60"/>
    <property type="match status" value="1"/>
</dbReference>
<protein>
    <submittedName>
        <fullName evidence="8">P-loop containing nucleoside triphosphate hydrolase protein</fullName>
    </submittedName>
</protein>
<feature type="compositionally biased region" description="Basic and acidic residues" evidence="5">
    <location>
        <begin position="564"/>
        <end position="578"/>
    </location>
</feature>
<evidence type="ECO:0000256" key="1">
    <source>
        <dbReference type="ARBA" id="ARBA00022741"/>
    </source>
</evidence>
<dbReference type="EMBL" id="KZ819666">
    <property type="protein sequence ID" value="PWN27927.1"/>
    <property type="molecule type" value="Genomic_DNA"/>
</dbReference>
<organism evidence="8 9">
    <name type="scientific">Jaminaea rosea</name>
    <dbReference type="NCBI Taxonomy" id="1569628"/>
    <lineage>
        <taxon>Eukaryota</taxon>
        <taxon>Fungi</taxon>
        <taxon>Dikarya</taxon>
        <taxon>Basidiomycota</taxon>
        <taxon>Ustilaginomycotina</taxon>
        <taxon>Exobasidiomycetes</taxon>
        <taxon>Microstromatales</taxon>
        <taxon>Microstromatales incertae sedis</taxon>
        <taxon>Jaminaea</taxon>
    </lineage>
</organism>
<dbReference type="InterPro" id="IPR014001">
    <property type="entry name" value="Helicase_ATP-bd"/>
</dbReference>
<dbReference type="Pfam" id="PF00270">
    <property type="entry name" value="DEAD"/>
    <property type="match status" value="1"/>
</dbReference>
<dbReference type="InterPro" id="IPR027417">
    <property type="entry name" value="P-loop_NTPase"/>
</dbReference>
<dbReference type="PANTHER" id="PTHR44533">
    <property type="entry name" value="DEAD/H RNA HELICASE, PUTATIVE-RELATED"/>
    <property type="match status" value="1"/>
</dbReference>
<feature type="compositionally biased region" description="Polar residues" evidence="5">
    <location>
        <begin position="419"/>
        <end position="433"/>
    </location>
</feature>
<evidence type="ECO:0000256" key="4">
    <source>
        <dbReference type="ARBA" id="ARBA00022840"/>
    </source>
</evidence>
<gene>
    <name evidence="8" type="ORF">BDZ90DRAFT_157261</name>
</gene>
<dbReference type="OrthoDB" id="2320933at2759"/>
<dbReference type="InterPro" id="IPR052431">
    <property type="entry name" value="SKI2_subfamily_helicases"/>
</dbReference>
<feature type="region of interest" description="Disordered" evidence="5">
    <location>
        <begin position="558"/>
        <end position="578"/>
    </location>
</feature>
<dbReference type="PANTHER" id="PTHR44533:SF4">
    <property type="entry name" value="DEAD_H RNA HELICASE, PUTATIVE-RELATED"/>
    <property type="match status" value="1"/>
</dbReference>
<proteinExistence type="predicted"/>
<evidence type="ECO:0000259" key="7">
    <source>
        <dbReference type="PROSITE" id="PS51194"/>
    </source>
</evidence>
<evidence type="ECO:0000256" key="3">
    <source>
        <dbReference type="ARBA" id="ARBA00022806"/>
    </source>
</evidence>
<accession>A0A316URL8</accession>
<dbReference type="Gene3D" id="3.40.50.300">
    <property type="entry name" value="P-loop containing nucleotide triphosphate hydrolases"/>
    <property type="match status" value="2"/>
</dbReference>